<dbReference type="Proteomes" id="UP000650833">
    <property type="component" value="Unassembled WGS sequence"/>
</dbReference>
<proteinExistence type="inferred from homology"/>
<gene>
    <name evidence="5" type="ORF">INT46_002597</name>
</gene>
<dbReference type="InterPro" id="IPR036188">
    <property type="entry name" value="FAD/NAD-bd_sf"/>
</dbReference>
<sequence>MPVEDVSIKGNWNTDKIIQPFVEKPEVGVYNANIDQSEPFQFKNKIRRVAVIGAGPAGLPTAKLLLDEGLEVKIYERNTASGGTWIYDEQKPINPEFPSEIPTKVVKPSFPPKEVSLPFAKKTTVDIVQEELLQLNPPTPCYRSLRNNVPTPLLKYKDLEWRKDTVSLCKYNNVWTLYLQDYSSQFKLDDITEFDTSVENLEELPNQGGWNVLTKHAEYSKSTNQVEISWKEEIFDAVVVATGHYHAPYVPSLPGLSDWRKAWPKNVIHSKQYRVPEQFKDKSVLLIGNGTSAIDIARDISSQVKTIYNSVRESNHKFDERYLKLREELSKFVPKNVQRVGNIKTFRFENDKRPKDIQDAVVELEDGTELTGFDYIIVCTGYVFSFHFLENLHSDEYINTKRQSDVDDKHVLVKDGTQVFNLHKDIFYIPNPTLSFVGIPFHIATFSLFEFQSYAIARVYADAAKLPTEKGMRLEWQERLLQKGAGREFHALGSELELAYIKDITTWVNRDGKPLGKRAVEEHNQAWIEIRNQSLTALKKALNIE</sequence>
<dbReference type="GO" id="GO:0004499">
    <property type="term" value="F:N,N-dimethylaniline monooxygenase activity"/>
    <property type="evidence" value="ECO:0007669"/>
    <property type="project" value="InterPro"/>
</dbReference>
<keyword evidence="3" id="KW-0274">FAD</keyword>
<dbReference type="PRINTS" id="PR00419">
    <property type="entry name" value="ADXRDTASE"/>
</dbReference>
<name>A0A8H7QF10_9FUNG</name>
<accession>A0A8H7QF10</accession>
<evidence type="ECO:0000256" key="4">
    <source>
        <dbReference type="ARBA" id="ARBA00023002"/>
    </source>
</evidence>
<evidence type="ECO:0000256" key="3">
    <source>
        <dbReference type="ARBA" id="ARBA00022827"/>
    </source>
</evidence>
<dbReference type="GO" id="GO:0050660">
    <property type="term" value="F:flavin adenine dinucleotide binding"/>
    <property type="evidence" value="ECO:0007669"/>
    <property type="project" value="InterPro"/>
</dbReference>
<dbReference type="InterPro" id="IPR050346">
    <property type="entry name" value="FMO-like"/>
</dbReference>
<dbReference type="GO" id="GO:0050661">
    <property type="term" value="F:NADP binding"/>
    <property type="evidence" value="ECO:0007669"/>
    <property type="project" value="InterPro"/>
</dbReference>
<evidence type="ECO:0000256" key="1">
    <source>
        <dbReference type="ARBA" id="ARBA00009183"/>
    </source>
</evidence>
<dbReference type="AlphaFoldDB" id="A0A8H7QF10"/>
<dbReference type="EMBL" id="JAEPRC010000956">
    <property type="protein sequence ID" value="KAG2190498.1"/>
    <property type="molecule type" value="Genomic_DNA"/>
</dbReference>
<keyword evidence="2" id="KW-0285">Flavoprotein</keyword>
<dbReference type="PANTHER" id="PTHR23023">
    <property type="entry name" value="DIMETHYLANILINE MONOOXYGENASE"/>
    <property type="match status" value="1"/>
</dbReference>
<organism evidence="5 6">
    <name type="scientific">Mucor plumbeus</name>
    <dbReference type="NCBI Taxonomy" id="97098"/>
    <lineage>
        <taxon>Eukaryota</taxon>
        <taxon>Fungi</taxon>
        <taxon>Fungi incertae sedis</taxon>
        <taxon>Mucoromycota</taxon>
        <taxon>Mucoromycotina</taxon>
        <taxon>Mucoromycetes</taxon>
        <taxon>Mucorales</taxon>
        <taxon>Mucorineae</taxon>
        <taxon>Mucoraceae</taxon>
        <taxon>Mucor</taxon>
    </lineage>
</organism>
<evidence type="ECO:0000313" key="5">
    <source>
        <dbReference type="EMBL" id="KAG2190498.1"/>
    </source>
</evidence>
<dbReference type="OrthoDB" id="66881at2759"/>
<comment type="similarity">
    <text evidence="1">Belongs to the FMO family.</text>
</comment>
<comment type="caution">
    <text evidence="5">The sequence shown here is derived from an EMBL/GenBank/DDBJ whole genome shotgun (WGS) entry which is preliminary data.</text>
</comment>
<dbReference type="SUPFAM" id="SSF51905">
    <property type="entry name" value="FAD/NAD(P)-binding domain"/>
    <property type="match status" value="2"/>
</dbReference>
<dbReference type="InterPro" id="IPR020946">
    <property type="entry name" value="Flavin_mOase-like"/>
</dbReference>
<dbReference type="Pfam" id="PF00743">
    <property type="entry name" value="FMO-like"/>
    <property type="match status" value="3"/>
</dbReference>
<evidence type="ECO:0000313" key="6">
    <source>
        <dbReference type="Proteomes" id="UP000650833"/>
    </source>
</evidence>
<keyword evidence="4" id="KW-0560">Oxidoreductase</keyword>
<reference evidence="5" key="1">
    <citation type="submission" date="2020-12" db="EMBL/GenBank/DDBJ databases">
        <title>Metabolic potential, ecology and presence of endohyphal bacteria is reflected in genomic diversity of Mucoromycotina.</title>
        <authorList>
            <person name="Muszewska A."/>
            <person name="Okrasinska A."/>
            <person name="Steczkiewicz K."/>
            <person name="Drgas O."/>
            <person name="Orlowska M."/>
            <person name="Perlinska-Lenart U."/>
            <person name="Aleksandrzak-Piekarczyk T."/>
            <person name="Szatraj K."/>
            <person name="Zielenkiewicz U."/>
            <person name="Pilsyk S."/>
            <person name="Malc E."/>
            <person name="Mieczkowski P."/>
            <person name="Kruszewska J.S."/>
            <person name="Biernat P."/>
            <person name="Pawlowska J."/>
        </authorList>
    </citation>
    <scope>NUCLEOTIDE SEQUENCE</scope>
    <source>
        <strain evidence="5">CBS 226.32</strain>
    </source>
</reference>
<evidence type="ECO:0000256" key="2">
    <source>
        <dbReference type="ARBA" id="ARBA00022630"/>
    </source>
</evidence>
<protein>
    <submittedName>
        <fullName evidence="5">Uncharacterized protein</fullName>
    </submittedName>
</protein>
<keyword evidence="6" id="KW-1185">Reference proteome</keyword>
<dbReference type="Gene3D" id="3.50.50.60">
    <property type="entry name" value="FAD/NAD(P)-binding domain"/>
    <property type="match status" value="2"/>
</dbReference>